<comment type="caution">
    <text evidence="11">The sequence shown here is derived from an EMBL/GenBank/DDBJ whole genome shotgun (WGS) entry which is preliminary data.</text>
</comment>
<name>A0AA38MSC7_9CUCU</name>
<organism evidence="11 12">
    <name type="scientific">Zophobas morio</name>
    <dbReference type="NCBI Taxonomy" id="2755281"/>
    <lineage>
        <taxon>Eukaryota</taxon>
        <taxon>Metazoa</taxon>
        <taxon>Ecdysozoa</taxon>
        <taxon>Arthropoda</taxon>
        <taxon>Hexapoda</taxon>
        <taxon>Insecta</taxon>
        <taxon>Pterygota</taxon>
        <taxon>Neoptera</taxon>
        <taxon>Endopterygota</taxon>
        <taxon>Coleoptera</taxon>
        <taxon>Polyphaga</taxon>
        <taxon>Cucujiformia</taxon>
        <taxon>Tenebrionidae</taxon>
        <taxon>Zophobas</taxon>
    </lineage>
</organism>
<comment type="subcellular location">
    <subcellularLocation>
        <location evidence="1">Cell membrane</location>
        <topology evidence="1">Multi-pass membrane protein</topology>
    </subcellularLocation>
</comment>
<evidence type="ECO:0000256" key="2">
    <source>
        <dbReference type="ARBA" id="ARBA00008685"/>
    </source>
</evidence>
<dbReference type="InterPro" id="IPR001320">
    <property type="entry name" value="Iontro_rcpt_C"/>
</dbReference>
<dbReference type="PANTHER" id="PTHR42643:SF35">
    <property type="entry name" value="IONOTROPIC RECEPTOR 68A, ISOFORM A"/>
    <property type="match status" value="1"/>
</dbReference>
<evidence type="ECO:0000313" key="12">
    <source>
        <dbReference type="Proteomes" id="UP001168821"/>
    </source>
</evidence>
<evidence type="ECO:0000256" key="6">
    <source>
        <dbReference type="ARBA" id="ARBA00023136"/>
    </source>
</evidence>
<keyword evidence="12" id="KW-1185">Reference proteome</keyword>
<evidence type="ECO:0000256" key="5">
    <source>
        <dbReference type="ARBA" id="ARBA00022989"/>
    </source>
</evidence>
<proteinExistence type="inferred from homology"/>
<evidence type="ECO:0000256" key="4">
    <source>
        <dbReference type="ARBA" id="ARBA00022692"/>
    </source>
</evidence>
<dbReference type="SUPFAM" id="SSF53850">
    <property type="entry name" value="Periplasmic binding protein-like II"/>
    <property type="match status" value="1"/>
</dbReference>
<keyword evidence="3" id="KW-1003">Cell membrane</keyword>
<dbReference type="Pfam" id="PF00060">
    <property type="entry name" value="Lig_chan"/>
    <property type="match status" value="1"/>
</dbReference>
<feature type="transmembrane region" description="Helical" evidence="9">
    <location>
        <begin position="297"/>
        <end position="314"/>
    </location>
</feature>
<keyword evidence="7" id="KW-0675">Receptor</keyword>
<feature type="transmembrane region" description="Helical" evidence="9">
    <location>
        <begin position="494"/>
        <end position="516"/>
    </location>
</feature>
<keyword evidence="6 9" id="KW-0472">Membrane</keyword>
<dbReference type="GO" id="GO:0015276">
    <property type="term" value="F:ligand-gated monoatomic ion channel activity"/>
    <property type="evidence" value="ECO:0007669"/>
    <property type="project" value="InterPro"/>
</dbReference>
<dbReference type="GO" id="GO:0005886">
    <property type="term" value="C:plasma membrane"/>
    <property type="evidence" value="ECO:0007669"/>
    <property type="project" value="UniProtKB-SubCell"/>
</dbReference>
<feature type="transmembrane region" description="Helical" evidence="9">
    <location>
        <begin position="241"/>
        <end position="262"/>
    </location>
</feature>
<keyword evidence="4 9" id="KW-0812">Transmembrane</keyword>
<dbReference type="PANTHER" id="PTHR42643">
    <property type="entry name" value="IONOTROPIC RECEPTOR 20A-RELATED"/>
    <property type="match status" value="1"/>
</dbReference>
<reference evidence="11" key="1">
    <citation type="journal article" date="2023" name="G3 (Bethesda)">
        <title>Whole genome assemblies of Zophobas morio and Tenebrio molitor.</title>
        <authorList>
            <person name="Kaur S."/>
            <person name="Stinson S.A."/>
            <person name="diCenzo G.C."/>
        </authorList>
    </citation>
    <scope>NUCLEOTIDE SEQUENCE</scope>
    <source>
        <strain evidence="11">QUZm001</strain>
    </source>
</reference>
<sequence length="523" mass="61608">MNMLHRMPFVCEGYIIISEKVAEINKMFARKNLNLYFKPHRRVIIIVDNLHLKDFNIDEARASTELHDLDLIIITKENNSDCFKYKCLRFLDQDFQIRLVLHSFKTHKPWYPLRILTKHQQNFSVAMFNCPPFASFNETTNLHDGLEIKMLDMILNKWPKTYIVFKPKAGSGDQLYGKVLDEVILGNSDLSLCSQWLQKVYEFDVSKTTEYAVTCKNILVPRPKLLPNYSFMFQSVKTSLWLLYFFTLIVCSCIARVMYFMVAVPSQNLIEITIRFIRIFSLGAISKMPKKTATRFFLTTVFIFCLITSTYYSAGLTTSLRFPQFSKNIDNIQHIVENNIKWLEPNDWMMQWMKNTTSDSLHKLADLFEVYYKISDRNIKLRQDDYALLVQTLSSVNKNYYVMFSESLDGYGKQHLKIISEDVACFYAVFPLKENSPYVEIFNSAILKFIEYGFINHWFQDFINKPQYRFMKNFFQTYSTEVHQVIDLEKLQGAFYFLLVGEVLSGISFLIEHIVYNKYVSNQ</sequence>
<dbReference type="Gene3D" id="1.10.287.70">
    <property type="match status" value="1"/>
</dbReference>
<keyword evidence="8" id="KW-0325">Glycoprotein</keyword>
<evidence type="ECO:0000313" key="11">
    <source>
        <dbReference type="EMBL" id="KAJ3665618.1"/>
    </source>
</evidence>
<dbReference type="InterPro" id="IPR052192">
    <property type="entry name" value="Insect_Ionotropic_Sensory_Rcpt"/>
</dbReference>
<keyword evidence="5 9" id="KW-1133">Transmembrane helix</keyword>
<dbReference type="GO" id="GO:0050906">
    <property type="term" value="P:detection of stimulus involved in sensory perception"/>
    <property type="evidence" value="ECO:0007669"/>
    <property type="project" value="UniProtKB-ARBA"/>
</dbReference>
<comment type="similarity">
    <text evidence="2">Belongs to the glutamate-gated ion channel (TC 1.A.10.1) family.</text>
</comment>
<evidence type="ECO:0000259" key="10">
    <source>
        <dbReference type="Pfam" id="PF00060"/>
    </source>
</evidence>
<accession>A0AA38MSC7</accession>
<dbReference type="Proteomes" id="UP001168821">
    <property type="component" value="Unassembled WGS sequence"/>
</dbReference>
<dbReference type="EMBL" id="JALNTZ010000001">
    <property type="protein sequence ID" value="KAJ3665618.1"/>
    <property type="molecule type" value="Genomic_DNA"/>
</dbReference>
<evidence type="ECO:0000256" key="9">
    <source>
        <dbReference type="SAM" id="Phobius"/>
    </source>
</evidence>
<evidence type="ECO:0000256" key="3">
    <source>
        <dbReference type="ARBA" id="ARBA00022475"/>
    </source>
</evidence>
<gene>
    <name evidence="11" type="ORF">Zmor_001107</name>
</gene>
<evidence type="ECO:0000256" key="7">
    <source>
        <dbReference type="ARBA" id="ARBA00023170"/>
    </source>
</evidence>
<evidence type="ECO:0000256" key="1">
    <source>
        <dbReference type="ARBA" id="ARBA00004651"/>
    </source>
</evidence>
<dbReference type="AlphaFoldDB" id="A0AA38MSC7"/>
<feature type="domain" description="Ionotropic glutamate receptor C-terminal" evidence="10">
    <location>
        <begin position="238"/>
        <end position="501"/>
    </location>
</feature>
<protein>
    <recommendedName>
        <fullName evidence="10">Ionotropic glutamate receptor C-terminal domain-containing protein</fullName>
    </recommendedName>
</protein>
<evidence type="ECO:0000256" key="8">
    <source>
        <dbReference type="ARBA" id="ARBA00023180"/>
    </source>
</evidence>